<feature type="region of interest" description="Disordered" evidence="1">
    <location>
        <begin position="1"/>
        <end position="20"/>
    </location>
</feature>
<sequence length="152" mass="17407">MKRYYNPVEEKADESSSSKIVVPAVPSTTIQENSTTNDEEHTIIQSVAANEFDASQLPSDPGLRIPISRYHPNIRDQVRRAYLQKGPCQPFEHDFQMSCIMLYKGVTKILSMQWILLEFAGTDFKLLEMTDGIHCLRRFVIFVINILLISQT</sequence>
<evidence type="ECO:0000313" key="3">
    <source>
        <dbReference type="Proteomes" id="UP001152484"/>
    </source>
</evidence>
<protein>
    <submittedName>
        <fullName evidence="2">Uncharacterized protein</fullName>
    </submittedName>
</protein>
<dbReference type="OrthoDB" id="1245066at2759"/>
<accession>A0A9P1E5D2</accession>
<gene>
    <name evidence="2" type="ORF">CEURO_LOCUS7172</name>
</gene>
<reference evidence="2" key="1">
    <citation type="submission" date="2022-07" db="EMBL/GenBank/DDBJ databases">
        <authorList>
            <person name="Macas J."/>
            <person name="Novak P."/>
            <person name="Neumann P."/>
        </authorList>
    </citation>
    <scope>NUCLEOTIDE SEQUENCE</scope>
</reference>
<name>A0A9P1E5D2_CUSEU</name>
<comment type="caution">
    <text evidence="2">The sequence shown here is derived from an EMBL/GenBank/DDBJ whole genome shotgun (WGS) entry which is preliminary data.</text>
</comment>
<evidence type="ECO:0000313" key="2">
    <source>
        <dbReference type="EMBL" id="CAH9079626.1"/>
    </source>
</evidence>
<evidence type="ECO:0000256" key="1">
    <source>
        <dbReference type="SAM" id="MobiDB-lite"/>
    </source>
</evidence>
<keyword evidence="3" id="KW-1185">Reference proteome</keyword>
<proteinExistence type="predicted"/>
<dbReference type="AlphaFoldDB" id="A0A9P1E5D2"/>
<organism evidence="2 3">
    <name type="scientific">Cuscuta europaea</name>
    <name type="common">European dodder</name>
    <dbReference type="NCBI Taxonomy" id="41803"/>
    <lineage>
        <taxon>Eukaryota</taxon>
        <taxon>Viridiplantae</taxon>
        <taxon>Streptophyta</taxon>
        <taxon>Embryophyta</taxon>
        <taxon>Tracheophyta</taxon>
        <taxon>Spermatophyta</taxon>
        <taxon>Magnoliopsida</taxon>
        <taxon>eudicotyledons</taxon>
        <taxon>Gunneridae</taxon>
        <taxon>Pentapetalae</taxon>
        <taxon>asterids</taxon>
        <taxon>lamiids</taxon>
        <taxon>Solanales</taxon>
        <taxon>Convolvulaceae</taxon>
        <taxon>Cuscuteae</taxon>
        <taxon>Cuscuta</taxon>
        <taxon>Cuscuta subgen. Cuscuta</taxon>
    </lineage>
</organism>
<dbReference type="EMBL" id="CAMAPE010000011">
    <property type="protein sequence ID" value="CAH9079626.1"/>
    <property type="molecule type" value="Genomic_DNA"/>
</dbReference>
<dbReference type="Proteomes" id="UP001152484">
    <property type="component" value="Unassembled WGS sequence"/>
</dbReference>